<dbReference type="EMBL" id="JANPWB010000003">
    <property type="protein sequence ID" value="KAJ1197949.1"/>
    <property type="molecule type" value="Genomic_DNA"/>
</dbReference>
<accession>A0AAV7VCX6</accession>
<protein>
    <submittedName>
        <fullName evidence="1">Uncharacterized protein</fullName>
    </submittedName>
</protein>
<comment type="caution">
    <text evidence="1">The sequence shown here is derived from an EMBL/GenBank/DDBJ whole genome shotgun (WGS) entry which is preliminary data.</text>
</comment>
<keyword evidence="2" id="KW-1185">Reference proteome</keyword>
<name>A0AAV7VCX6_PLEWA</name>
<sequence>MEDRGARGTGVDWPRECWKEQLERVAERTEVGDGRRLTSGRIGVLVIFPGPGRGPPGIGGTGLAKRSFQGCSDPRVRSCLLGDGAQQCPKAEGVADPDA</sequence>
<evidence type="ECO:0000313" key="2">
    <source>
        <dbReference type="Proteomes" id="UP001066276"/>
    </source>
</evidence>
<dbReference type="Proteomes" id="UP001066276">
    <property type="component" value="Chromosome 2_1"/>
</dbReference>
<evidence type="ECO:0000313" key="1">
    <source>
        <dbReference type="EMBL" id="KAJ1197949.1"/>
    </source>
</evidence>
<proteinExistence type="predicted"/>
<dbReference type="AlphaFoldDB" id="A0AAV7VCX6"/>
<reference evidence="1" key="1">
    <citation type="journal article" date="2022" name="bioRxiv">
        <title>Sequencing and chromosome-scale assembly of the giantPleurodeles waltlgenome.</title>
        <authorList>
            <person name="Brown T."/>
            <person name="Elewa A."/>
            <person name="Iarovenko S."/>
            <person name="Subramanian E."/>
            <person name="Araus A.J."/>
            <person name="Petzold A."/>
            <person name="Susuki M."/>
            <person name="Suzuki K.-i.T."/>
            <person name="Hayashi T."/>
            <person name="Toyoda A."/>
            <person name="Oliveira C."/>
            <person name="Osipova E."/>
            <person name="Leigh N.D."/>
            <person name="Simon A."/>
            <person name="Yun M.H."/>
        </authorList>
    </citation>
    <scope>NUCLEOTIDE SEQUENCE</scope>
    <source>
        <strain evidence="1">20211129_DDA</strain>
        <tissue evidence="1">Liver</tissue>
    </source>
</reference>
<gene>
    <name evidence="1" type="ORF">NDU88_001793</name>
</gene>
<organism evidence="1 2">
    <name type="scientific">Pleurodeles waltl</name>
    <name type="common">Iberian ribbed newt</name>
    <dbReference type="NCBI Taxonomy" id="8319"/>
    <lineage>
        <taxon>Eukaryota</taxon>
        <taxon>Metazoa</taxon>
        <taxon>Chordata</taxon>
        <taxon>Craniata</taxon>
        <taxon>Vertebrata</taxon>
        <taxon>Euteleostomi</taxon>
        <taxon>Amphibia</taxon>
        <taxon>Batrachia</taxon>
        <taxon>Caudata</taxon>
        <taxon>Salamandroidea</taxon>
        <taxon>Salamandridae</taxon>
        <taxon>Pleurodelinae</taxon>
        <taxon>Pleurodeles</taxon>
    </lineage>
</organism>